<gene>
    <name evidence="4" type="ORF">EDM52_16340</name>
</gene>
<dbReference type="RefSeq" id="WP_122910039.1">
    <property type="nucleotide sequence ID" value="NZ_CBCSBE010000009.1"/>
</dbReference>
<dbReference type="SUPFAM" id="SSF55729">
    <property type="entry name" value="Acyl-CoA N-acyltransferases (Nat)"/>
    <property type="match status" value="1"/>
</dbReference>
<comment type="caution">
    <text evidence="4">The sequence shown here is derived from an EMBL/GenBank/DDBJ whole genome shotgun (WGS) entry which is preliminary data.</text>
</comment>
<accession>A0A3M8C709</accession>
<dbReference type="Pfam" id="PF00583">
    <property type="entry name" value="Acetyltransf_1"/>
    <property type="match status" value="1"/>
</dbReference>
<sequence>MITLKRLNQCTLDEAVRGYNRGFEGYFFDQSKTADSLAHKLGKEELSPVHSLVAFHGQEPIGIVLNGIWNRKGKRIAWNGGTGVAPEYRRQGVGQRLMEETLQIYREQGVDMAALVAIKENSKAISLYERMGFQVVGHSIFLESQEWPDSRSTKENLPYRGEHGIPQDVYRLPFWNEPIWDVQWNTIENREALLIRDEQELVIGYALYRRIYGDNGELSTVLLFDAGAHPERTDADEIIQYALEGVYASCDAENASYHRLTVNLPVSNHRVISALERAAFTKMAEQVFMTLEI</sequence>
<dbReference type="EMBL" id="RHHR01000029">
    <property type="protein sequence ID" value="RNB71243.1"/>
    <property type="molecule type" value="Genomic_DNA"/>
</dbReference>
<dbReference type="CDD" id="cd04301">
    <property type="entry name" value="NAT_SF"/>
    <property type="match status" value="1"/>
</dbReference>
<evidence type="ECO:0000256" key="1">
    <source>
        <dbReference type="ARBA" id="ARBA00022679"/>
    </source>
</evidence>
<organism evidence="4 5">
    <name type="scientific">Brevibacillus invocatus</name>
    <dbReference type="NCBI Taxonomy" id="173959"/>
    <lineage>
        <taxon>Bacteria</taxon>
        <taxon>Bacillati</taxon>
        <taxon>Bacillota</taxon>
        <taxon>Bacilli</taxon>
        <taxon>Bacillales</taxon>
        <taxon>Paenibacillaceae</taxon>
        <taxon>Brevibacillus</taxon>
    </lineage>
</organism>
<dbReference type="InterPro" id="IPR050680">
    <property type="entry name" value="YpeA/RimI_acetyltransf"/>
</dbReference>
<dbReference type="GO" id="GO:0016747">
    <property type="term" value="F:acyltransferase activity, transferring groups other than amino-acyl groups"/>
    <property type="evidence" value="ECO:0007669"/>
    <property type="project" value="InterPro"/>
</dbReference>
<dbReference type="Proteomes" id="UP000282028">
    <property type="component" value="Unassembled WGS sequence"/>
</dbReference>
<protein>
    <submittedName>
        <fullName evidence="4">GNAT family N-acetyltransferase</fullName>
    </submittedName>
</protein>
<proteinExistence type="predicted"/>
<reference evidence="4 5" key="1">
    <citation type="submission" date="2018-10" db="EMBL/GenBank/DDBJ databases">
        <title>Phylogenomics of Brevibacillus.</title>
        <authorList>
            <person name="Dunlap C."/>
        </authorList>
    </citation>
    <scope>NUCLEOTIDE SEQUENCE [LARGE SCALE GENOMIC DNA]</scope>
    <source>
        <strain evidence="4 5">JCM 12215</strain>
    </source>
</reference>
<dbReference type="OrthoDB" id="4228396at2"/>
<dbReference type="Gene3D" id="3.40.630.30">
    <property type="match status" value="1"/>
</dbReference>
<evidence type="ECO:0000313" key="4">
    <source>
        <dbReference type="EMBL" id="RNB71243.1"/>
    </source>
</evidence>
<keyword evidence="2" id="KW-0012">Acyltransferase</keyword>
<keyword evidence="5" id="KW-1185">Reference proteome</keyword>
<name>A0A3M8C709_9BACL</name>
<dbReference type="InterPro" id="IPR000182">
    <property type="entry name" value="GNAT_dom"/>
</dbReference>
<evidence type="ECO:0000313" key="5">
    <source>
        <dbReference type="Proteomes" id="UP000282028"/>
    </source>
</evidence>
<dbReference type="PROSITE" id="PS51186">
    <property type="entry name" value="GNAT"/>
    <property type="match status" value="1"/>
</dbReference>
<evidence type="ECO:0000256" key="2">
    <source>
        <dbReference type="ARBA" id="ARBA00023315"/>
    </source>
</evidence>
<feature type="domain" description="N-acetyltransferase" evidence="3">
    <location>
        <begin position="2"/>
        <end position="158"/>
    </location>
</feature>
<evidence type="ECO:0000259" key="3">
    <source>
        <dbReference type="PROSITE" id="PS51186"/>
    </source>
</evidence>
<dbReference type="PANTHER" id="PTHR43420">
    <property type="entry name" value="ACETYLTRANSFERASE"/>
    <property type="match status" value="1"/>
</dbReference>
<dbReference type="AlphaFoldDB" id="A0A3M8C709"/>
<dbReference type="InterPro" id="IPR016181">
    <property type="entry name" value="Acyl_CoA_acyltransferase"/>
</dbReference>
<keyword evidence="1 4" id="KW-0808">Transferase</keyword>